<accession>A0A832ZWS8</accession>
<keyword evidence="1" id="KW-0472">Membrane</keyword>
<sequence length="117" mass="12631">LVGLVFGQFIANSASPLGPLDMASPLVSLEGLLVIWYMRRRLVIVGSIIYAAITSPWLAFLISNTQAIQYPAALVSALASQVTAVITGYIIYEILRRAPPFKQEAKAAQQEAEAVVK</sequence>
<dbReference type="Proteomes" id="UP000608579">
    <property type="component" value="Unassembled WGS sequence"/>
</dbReference>
<keyword evidence="1" id="KW-0812">Transmembrane</keyword>
<evidence type="ECO:0000256" key="1">
    <source>
        <dbReference type="SAM" id="Phobius"/>
    </source>
</evidence>
<feature type="transmembrane region" description="Helical" evidence="1">
    <location>
        <begin position="42"/>
        <end position="62"/>
    </location>
</feature>
<evidence type="ECO:0000313" key="2">
    <source>
        <dbReference type="EMBL" id="HIQ30293.1"/>
    </source>
</evidence>
<keyword evidence="1" id="KW-1133">Transmembrane helix</keyword>
<evidence type="ECO:0008006" key="4">
    <source>
        <dbReference type="Google" id="ProtNLM"/>
    </source>
</evidence>
<proteinExistence type="predicted"/>
<dbReference type="AlphaFoldDB" id="A0A832ZWS8"/>
<evidence type="ECO:0000313" key="3">
    <source>
        <dbReference type="Proteomes" id="UP000608579"/>
    </source>
</evidence>
<reference evidence="2" key="1">
    <citation type="journal article" date="2020" name="ISME J.">
        <title>Gammaproteobacteria mediating utilization of methyl-, sulfur- and petroleum organic compounds in deep ocean hydrothermal plumes.</title>
        <authorList>
            <person name="Zhou Z."/>
            <person name="Liu Y."/>
            <person name="Pan J."/>
            <person name="Cron B.R."/>
            <person name="Toner B.M."/>
            <person name="Anantharaman K."/>
            <person name="Breier J.A."/>
            <person name="Dick G.J."/>
            <person name="Li M."/>
        </authorList>
    </citation>
    <scope>NUCLEOTIDE SEQUENCE</scope>
    <source>
        <strain evidence="2">SZUA-1515</strain>
    </source>
</reference>
<feature type="transmembrane region" description="Helical" evidence="1">
    <location>
        <begin position="68"/>
        <end position="92"/>
    </location>
</feature>
<feature type="non-terminal residue" evidence="2">
    <location>
        <position position="1"/>
    </location>
</feature>
<name>A0A832ZWS8_CALS0</name>
<gene>
    <name evidence="2" type="ORF">EYH45_06990</name>
</gene>
<protein>
    <recommendedName>
        <fullName evidence="4">QueT transporter family protein</fullName>
    </recommendedName>
</protein>
<dbReference type="EMBL" id="DQVM01000134">
    <property type="protein sequence ID" value="HIQ30293.1"/>
    <property type="molecule type" value="Genomic_DNA"/>
</dbReference>
<comment type="caution">
    <text evidence="2">The sequence shown here is derived from an EMBL/GenBank/DDBJ whole genome shotgun (WGS) entry which is preliminary data.</text>
</comment>
<organism evidence="2 3">
    <name type="scientific">Caldiarchaeum subterraneum</name>
    <dbReference type="NCBI Taxonomy" id="311458"/>
    <lineage>
        <taxon>Archaea</taxon>
        <taxon>Nitrososphaerota</taxon>
        <taxon>Candidatus Caldarchaeales</taxon>
        <taxon>Candidatus Caldarchaeaceae</taxon>
        <taxon>Candidatus Caldarchaeum</taxon>
    </lineage>
</organism>